<gene>
    <name evidence="1" type="ORF">RMCC_5819</name>
</gene>
<dbReference type="RefSeq" id="WP_062659615.1">
    <property type="nucleotide sequence ID" value="NZ_BCSY01000111.1"/>
</dbReference>
<proteinExistence type="predicted"/>
<comment type="caution">
    <text evidence="1">The sequence shown here is derived from an EMBL/GenBank/DDBJ whole genome shotgun (WGS) entry which is preliminary data.</text>
</comment>
<dbReference type="EMBL" id="BCSY01000111">
    <property type="protein sequence ID" value="GAS98854.1"/>
    <property type="molecule type" value="Genomic_DNA"/>
</dbReference>
<dbReference type="Proteomes" id="UP000069443">
    <property type="component" value="Unassembled WGS sequence"/>
</dbReference>
<organism evidence="1 2">
    <name type="scientific">Mycolicibacterium canariasense</name>
    <name type="common">Mycobacterium canariasense</name>
    <dbReference type="NCBI Taxonomy" id="228230"/>
    <lineage>
        <taxon>Bacteria</taxon>
        <taxon>Bacillati</taxon>
        <taxon>Actinomycetota</taxon>
        <taxon>Actinomycetes</taxon>
        <taxon>Mycobacteriales</taxon>
        <taxon>Mycobacteriaceae</taxon>
        <taxon>Mycolicibacterium</taxon>
    </lineage>
</organism>
<keyword evidence="2" id="KW-1185">Reference proteome</keyword>
<accession>A0A124E356</accession>
<reference evidence="2" key="1">
    <citation type="journal article" date="2016" name="Genome Announc.">
        <title>Draft Genome Sequences of Five Rapidly Growing Mycobacterium Species, M. thermoresistibile, M. fortuitum subsp. acetamidolyticum, M. canariasense, M. brisbanense, and M. novocastrense.</title>
        <authorList>
            <person name="Katahira K."/>
            <person name="Ogura Y."/>
            <person name="Gotoh Y."/>
            <person name="Hayashi T."/>
        </authorList>
    </citation>
    <scope>NUCLEOTIDE SEQUENCE [LARGE SCALE GENOMIC DNA]</scope>
    <source>
        <strain evidence="2">JCM15298</strain>
    </source>
</reference>
<sequence>MNHFAEAERLLAKADDCVVESITRNLVARAAAHAQLAQVQALEQAFGLPPAVVDAQVTPDVLAAYGIETRTTTGDKL</sequence>
<dbReference type="AlphaFoldDB" id="A0A124E356"/>
<dbReference type="STRING" id="228230.RMCC_5819"/>
<evidence type="ECO:0000313" key="1">
    <source>
        <dbReference type="EMBL" id="GAS98854.1"/>
    </source>
</evidence>
<reference evidence="2" key="2">
    <citation type="submission" date="2016-02" db="EMBL/GenBank/DDBJ databases">
        <title>Draft genome sequence of five rapidly growing Mycobacterium species.</title>
        <authorList>
            <person name="Katahira K."/>
            <person name="Gotou Y."/>
            <person name="Iida K."/>
            <person name="Ogura Y."/>
            <person name="Hayashi T."/>
        </authorList>
    </citation>
    <scope>NUCLEOTIDE SEQUENCE [LARGE SCALE GENOMIC DNA]</scope>
    <source>
        <strain evidence="2">JCM15298</strain>
    </source>
</reference>
<name>A0A124E356_MYCCR</name>
<evidence type="ECO:0000313" key="2">
    <source>
        <dbReference type="Proteomes" id="UP000069443"/>
    </source>
</evidence>
<protein>
    <submittedName>
        <fullName evidence="1">Purine catabolism protein PucG</fullName>
    </submittedName>
</protein>